<dbReference type="Proteomes" id="UP000177798">
    <property type="component" value="Chromosome 14"/>
</dbReference>
<gene>
    <name evidence="1" type="ORF">sscle_14g100200</name>
</gene>
<dbReference type="AlphaFoldDB" id="A0A1D9QJY8"/>
<dbReference type="KEGG" id="ssl:SS1G_08877"/>
<name>A0A1D9QJY8_SCLS1</name>
<sequence length="723" mass="81049">MNPPPPPPPGGQCLPVTLPSGSGSGMLITGFGQQDMQAGTGLDRNNQRANGTTSNVLAIQKPAINYNMSGNDTNVPTARRCQNSGMNFNLRNNSYRSIYDVNGHANYPSNQIAFQYGNSQYLNGMMPMDNSPFGSQNNNTQAYGHSTFPFERNMTTCMMSVMGNSSGGMNTRGLAGNNHYNNITPFRLQSSQHAPFASGEQNHALYHGNVQAGLVPGSAARLISKRTNNNQYTSSVSGPRQLNKEHGYDMSDVAMAKVPNVQSINGHLDASTFRAQHTVRYYGDEMAVNFYNSMATAQHIVRNHGHYMPVNGHRDATSQHLTGANQAHKLFNVPSDIAAIQCSMHYDQGHMPATHYNQKGVPYPNPINTSHYQSNMIPSPTVMPSFPLNGNVVPPTTRAYNGVPFDLGATIPRYDRTSQPDLGNTFADNVHQFGVDVRTFDAGSKLGPILLEEFEVFCIFHYFPQEIQDMIFECMFPGPRTEHLGLLVHESYGRRQEYRVELPITLFIYQRSRYITFLRYVIIERPKQIQNARKIYGFHVTKMRGAGNITQPRLLCIGPHDTLAISEDIPKWALKQTLEWLQYLDLKIPGGLKSIKHLELRDSHTKSTNFLDDAVALSNVVGFLDFTPLLPSIFTNGILDKISSLQKLTLTNVEKNGKNRHAFNEERVFLWYMIADYLDKTTGLGEKRFVETENIEIKRFKRVQGRKLGSGKQMIYFYYLSTI</sequence>
<evidence type="ECO:0000313" key="2">
    <source>
        <dbReference type="Proteomes" id="UP000177798"/>
    </source>
</evidence>
<dbReference type="OrthoDB" id="3547118at2759"/>
<proteinExistence type="predicted"/>
<evidence type="ECO:0000313" key="1">
    <source>
        <dbReference type="EMBL" id="APA15250.1"/>
    </source>
</evidence>
<dbReference type="VEuPathDB" id="FungiDB:sscle_14g100200"/>
<reference evidence="2" key="1">
    <citation type="journal article" date="2017" name="Genome Biol. Evol.">
        <title>The complete genome sequence of the phytopathogenic fungus Sclerotinia sclerotiorum reveals insights into the genome architecture of broad host range pathogens.</title>
        <authorList>
            <person name="Derbyshire M."/>
            <person name="Denton-Giles M."/>
            <person name="Hegedus D."/>
            <person name="Seifbarghy S."/>
            <person name="Rollins J."/>
            <person name="van Kan J."/>
            <person name="Seidl M.F."/>
            <person name="Faino L."/>
            <person name="Mbengue M."/>
            <person name="Navaud O."/>
            <person name="Raffaele S."/>
            <person name="Hammond-Kosack K."/>
            <person name="Heard S."/>
            <person name="Oliver R."/>
        </authorList>
    </citation>
    <scope>NUCLEOTIDE SEQUENCE [LARGE SCALE GENOMIC DNA]</scope>
    <source>
        <strain evidence="2">ATCC 18683 / 1980 / Ss-1</strain>
    </source>
</reference>
<protein>
    <submittedName>
        <fullName evidence="1">Uncharacterized protein</fullName>
    </submittedName>
</protein>
<accession>A0A1D9QJY8</accession>
<dbReference type="EMBL" id="CP017827">
    <property type="protein sequence ID" value="APA15250.1"/>
    <property type="molecule type" value="Genomic_DNA"/>
</dbReference>
<dbReference type="RefSeq" id="XP_001590113.1">
    <property type="nucleotide sequence ID" value="XM_001590063.1"/>
</dbReference>
<organism evidence="1 2">
    <name type="scientific">Sclerotinia sclerotiorum (strain ATCC 18683 / 1980 / Ss-1)</name>
    <name type="common">White mold</name>
    <name type="synonym">Whetzelinia sclerotiorum</name>
    <dbReference type="NCBI Taxonomy" id="665079"/>
    <lineage>
        <taxon>Eukaryota</taxon>
        <taxon>Fungi</taxon>
        <taxon>Dikarya</taxon>
        <taxon>Ascomycota</taxon>
        <taxon>Pezizomycotina</taxon>
        <taxon>Leotiomycetes</taxon>
        <taxon>Helotiales</taxon>
        <taxon>Sclerotiniaceae</taxon>
        <taxon>Sclerotinia</taxon>
    </lineage>
</organism>